<keyword evidence="1" id="KW-0812">Transmembrane</keyword>
<dbReference type="InterPro" id="IPR012429">
    <property type="entry name" value="HGSNAT_cat"/>
</dbReference>
<keyword evidence="1" id="KW-0472">Membrane</keyword>
<gene>
    <name evidence="3" type="ORF">FHX42_002686</name>
</gene>
<feature type="transmembrane region" description="Helical" evidence="1">
    <location>
        <begin position="142"/>
        <end position="164"/>
    </location>
</feature>
<evidence type="ECO:0000259" key="2">
    <source>
        <dbReference type="Pfam" id="PF07786"/>
    </source>
</evidence>
<name>A0A839E0X9_9PSEU</name>
<proteinExistence type="predicted"/>
<dbReference type="RefSeq" id="WP_235987281.1">
    <property type="nucleotide sequence ID" value="NZ_JACGWZ010000003.1"/>
</dbReference>
<feature type="transmembrane region" description="Helical" evidence="1">
    <location>
        <begin position="284"/>
        <end position="302"/>
    </location>
</feature>
<accession>A0A839E0X9</accession>
<feature type="transmembrane region" description="Helical" evidence="1">
    <location>
        <begin position="377"/>
        <end position="400"/>
    </location>
</feature>
<feature type="domain" description="Heparan-alpha-glucosaminide N-acetyltransferase catalytic" evidence="2">
    <location>
        <begin position="17"/>
        <end position="222"/>
    </location>
</feature>
<feature type="transmembrane region" description="Helical" evidence="1">
    <location>
        <begin position="195"/>
        <end position="215"/>
    </location>
</feature>
<dbReference type="InterPro" id="IPR052529">
    <property type="entry name" value="Bact_Transport_Assoc"/>
</dbReference>
<protein>
    <submittedName>
        <fullName evidence="3">Putative membrane protein</fullName>
    </submittedName>
</protein>
<evidence type="ECO:0000256" key="1">
    <source>
        <dbReference type="SAM" id="Phobius"/>
    </source>
</evidence>
<feature type="transmembrane region" description="Helical" evidence="1">
    <location>
        <begin position="23"/>
        <end position="43"/>
    </location>
</feature>
<keyword evidence="4" id="KW-1185">Reference proteome</keyword>
<dbReference type="PANTHER" id="PTHR30590">
    <property type="entry name" value="INNER MEMBRANE PROTEIN"/>
    <property type="match status" value="1"/>
</dbReference>
<comment type="caution">
    <text evidence="3">The sequence shown here is derived from an EMBL/GenBank/DDBJ whole genome shotgun (WGS) entry which is preliminary data.</text>
</comment>
<dbReference type="PANTHER" id="PTHR30590:SF3">
    <property type="entry name" value="HYPOTHETICAL MEMBRANE SPANNING PROTEIN"/>
    <property type="match status" value="1"/>
</dbReference>
<feature type="transmembrane region" description="Helical" evidence="1">
    <location>
        <begin position="92"/>
        <end position="109"/>
    </location>
</feature>
<organism evidence="3 4">
    <name type="scientific">Halosaccharopolyspora lacisalsi</name>
    <dbReference type="NCBI Taxonomy" id="1000566"/>
    <lineage>
        <taxon>Bacteria</taxon>
        <taxon>Bacillati</taxon>
        <taxon>Actinomycetota</taxon>
        <taxon>Actinomycetes</taxon>
        <taxon>Pseudonocardiales</taxon>
        <taxon>Pseudonocardiaceae</taxon>
        <taxon>Halosaccharopolyspora</taxon>
    </lineage>
</organism>
<feature type="transmembrane region" description="Helical" evidence="1">
    <location>
        <begin position="115"/>
        <end position="135"/>
    </location>
</feature>
<dbReference type="EMBL" id="JACGWZ010000003">
    <property type="protein sequence ID" value="MBA8825335.1"/>
    <property type="molecule type" value="Genomic_DNA"/>
</dbReference>
<feature type="transmembrane region" description="Helical" evidence="1">
    <location>
        <begin position="309"/>
        <end position="332"/>
    </location>
</feature>
<feature type="transmembrane region" description="Helical" evidence="1">
    <location>
        <begin position="227"/>
        <end position="244"/>
    </location>
</feature>
<dbReference type="AlphaFoldDB" id="A0A839E0X9"/>
<keyword evidence="1" id="KW-1133">Transmembrane helix</keyword>
<evidence type="ECO:0000313" key="3">
    <source>
        <dbReference type="EMBL" id="MBA8825335.1"/>
    </source>
</evidence>
<dbReference type="Proteomes" id="UP000569329">
    <property type="component" value="Unassembled WGS sequence"/>
</dbReference>
<dbReference type="Pfam" id="PF07786">
    <property type="entry name" value="HGSNAT_cat"/>
    <property type="match status" value="1"/>
</dbReference>
<feature type="transmembrane region" description="Helical" evidence="1">
    <location>
        <begin position="55"/>
        <end position="72"/>
    </location>
</feature>
<reference evidence="3 4" key="1">
    <citation type="submission" date="2020-07" db="EMBL/GenBank/DDBJ databases">
        <title>Sequencing the genomes of 1000 actinobacteria strains.</title>
        <authorList>
            <person name="Klenk H.-P."/>
        </authorList>
    </citation>
    <scope>NUCLEOTIDE SEQUENCE [LARGE SCALE GENOMIC DNA]</scope>
    <source>
        <strain evidence="3 4">DSM 45975</strain>
    </source>
</reference>
<sequence length="439" mass="46500">MTASTSAEQASAKRPGRLIGIDLARFLAVLGMFCVHFGVPFAGDELTARVFEISSGRATGLFTFLAGVSLSMMSGRRRIPTGADLHEARKRIAIRAVLMIVLGLALVKATDATGFLLTVIIPFYGTYFMLSLPFIGMRPRGLLISAATVGALGPQVAFLLRTWLTPNSPLSTVTTVVDMLDPGHRLAEIGLLDTLLLGFYPAMSYFALVLAGMAVGRMDLRATGLRAYMAACGALIAFLSYTVSDRLLRALGGSPDAVFRGPVSVDQPETLLSSMAHTGTSFELFGAFGVSLLVLAGCLEVADRLGRLLFPLVAAGSMALTLYTVHALVLAWQVVVGGWPLHGVEASLAELATMPPGAEDVPGLPAFPADGELPTGFIAWVNAYMPEVFLIGSLVFATAWQLKFRRGPLEAAISESIRWLSDPQAALTAQSAKHSGNRG</sequence>
<evidence type="ECO:0000313" key="4">
    <source>
        <dbReference type="Proteomes" id="UP000569329"/>
    </source>
</evidence>